<name>A0ABU3T037_9ALTE</name>
<dbReference type="Pfam" id="PF12698">
    <property type="entry name" value="ABC2_membrane_3"/>
    <property type="match status" value="1"/>
</dbReference>
<accession>A0ABU3T037</accession>
<protein>
    <submittedName>
        <fullName evidence="7">ABC transporter permease</fullName>
    </submittedName>
</protein>
<feature type="transmembrane region" description="Helical" evidence="5">
    <location>
        <begin position="18"/>
        <end position="40"/>
    </location>
</feature>
<organism evidence="7 8">
    <name type="scientific">Paraglaciecola aquimarina</name>
    <dbReference type="NCBI Taxonomy" id="1235557"/>
    <lineage>
        <taxon>Bacteria</taxon>
        <taxon>Pseudomonadati</taxon>
        <taxon>Pseudomonadota</taxon>
        <taxon>Gammaproteobacteria</taxon>
        <taxon>Alteromonadales</taxon>
        <taxon>Alteromonadaceae</taxon>
        <taxon>Paraglaciecola</taxon>
    </lineage>
</organism>
<comment type="caution">
    <text evidence="7">The sequence shown here is derived from an EMBL/GenBank/DDBJ whole genome shotgun (WGS) entry which is preliminary data.</text>
</comment>
<dbReference type="EMBL" id="JAWDIO010000002">
    <property type="protein sequence ID" value="MDU0355623.1"/>
    <property type="molecule type" value="Genomic_DNA"/>
</dbReference>
<evidence type="ECO:0000313" key="8">
    <source>
        <dbReference type="Proteomes" id="UP001247805"/>
    </source>
</evidence>
<keyword evidence="8" id="KW-1185">Reference proteome</keyword>
<dbReference type="InterPro" id="IPR013525">
    <property type="entry name" value="ABC2_TM"/>
</dbReference>
<evidence type="ECO:0000259" key="6">
    <source>
        <dbReference type="Pfam" id="PF12698"/>
    </source>
</evidence>
<evidence type="ECO:0000256" key="4">
    <source>
        <dbReference type="ARBA" id="ARBA00023136"/>
    </source>
</evidence>
<gene>
    <name evidence="7" type="ORF">RS130_18540</name>
</gene>
<keyword evidence="3 5" id="KW-1133">Transmembrane helix</keyword>
<evidence type="ECO:0000256" key="1">
    <source>
        <dbReference type="ARBA" id="ARBA00004141"/>
    </source>
</evidence>
<dbReference type="Gene3D" id="3.40.1710.10">
    <property type="entry name" value="abc type-2 transporter like domain"/>
    <property type="match status" value="1"/>
</dbReference>
<evidence type="ECO:0000256" key="2">
    <source>
        <dbReference type="ARBA" id="ARBA00022692"/>
    </source>
</evidence>
<dbReference type="Proteomes" id="UP001247805">
    <property type="component" value="Unassembled WGS sequence"/>
</dbReference>
<evidence type="ECO:0000256" key="5">
    <source>
        <dbReference type="SAM" id="Phobius"/>
    </source>
</evidence>
<sequence>MVSFSKELKELLRDRKTLFFMIALPLLIFPVIFGIAGFVGKQAIDKAETKILNYGLVGGSYAPEIVEELSQPDKFRKIDMEVNADYRSIISNQIVDFVLVIPENYSAQVLKNGQANLKLYFNDAGLNLVYRRVNAIVNSQAEKFKQVAFESLGLDERQQQALIKPIVLEKINTADKRENWGKKLAGCCLICYLFCVCKGR</sequence>
<evidence type="ECO:0000313" key="7">
    <source>
        <dbReference type="EMBL" id="MDU0355623.1"/>
    </source>
</evidence>
<keyword evidence="4 5" id="KW-0472">Membrane</keyword>
<evidence type="ECO:0000256" key="3">
    <source>
        <dbReference type="ARBA" id="ARBA00022989"/>
    </source>
</evidence>
<comment type="subcellular location">
    <subcellularLocation>
        <location evidence="1">Membrane</location>
        <topology evidence="1">Multi-pass membrane protein</topology>
    </subcellularLocation>
</comment>
<reference evidence="7 8" key="1">
    <citation type="submission" date="2023-10" db="EMBL/GenBank/DDBJ databases">
        <title>Glaciecola aquimarina strain GGW-M5 nov., isolated from a coastal seawater.</title>
        <authorList>
            <person name="Bayburt H."/>
            <person name="Kim J.M."/>
            <person name="Choi B.J."/>
            <person name="Jeon C.O."/>
        </authorList>
    </citation>
    <scope>NUCLEOTIDE SEQUENCE [LARGE SCALE GENOMIC DNA]</scope>
    <source>
        <strain evidence="7 8">KCTC 32108</strain>
    </source>
</reference>
<feature type="domain" description="ABC-2 type transporter transmembrane" evidence="6">
    <location>
        <begin position="15"/>
        <end position="190"/>
    </location>
</feature>
<proteinExistence type="predicted"/>
<keyword evidence="2 5" id="KW-0812">Transmembrane</keyword>